<keyword evidence="3" id="KW-0479">Metal-binding</keyword>
<keyword evidence="4" id="KW-0378">Hydrolase</keyword>
<dbReference type="Proteomes" id="UP000186456">
    <property type="component" value="Unassembled WGS sequence"/>
</dbReference>
<name>A0A1H0NVD7_MICTS</name>
<dbReference type="SUPFAM" id="SSF56281">
    <property type="entry name" value="Metallo-hydrolase/oxidoreductase"/>
    <property type="match status" value="1"/>
</dbReference>
<dbReference type="PANTHER" id="PTHR42978:SF2">
    <property type="entry name" value="102 KBASES UNSTABLE REGION: FROM 1 TO 119443"/>
    <property type="match status" value="1"/>
</dbReference>
<dbReference type="GO" id="GO:0046872">
    <property type="term" value="F:metal ion binding"/>
    <property type="evidence" value="ECO:0007669"/>
    <property type="project" value="UniProtKB-KW"/>
</dbReference>
<gene>
    <name evidence="7" type="ORF">SAMN04487788_1576</name>
</gene>
<comment type="cofactor">
    <cofactor evidence="1">
        <name>Zn(2+)</name>
        <dbReference type="ChEBI" id="CHEBI:29105"/>
    </cofactor>
</comment>
<dbReference type="GO" id="GO:0016787">
    <property type="term" value="F:hydrolase activity"/>
    <property type="evidence" value="ECO:0007669"/>
    <property type="project" value="UniProtKB-KW"/>
</dbReference>
<evidence type="ECO:0000256" key="5">
    <source>
        <dbReference type="ARBA" id="ARBA00022833"/>
    </source>
</evidence>
<evidence type="ECO:0000256" key="1">
    <source>
        <dbReference type="ARBA" id="ARBA00001947"/>
    </source>
</evidence>
<keyword evidence="5" id="KW-0862">Zinc</keyword>
<accession>A0A1H0NVD7</accession>
<dbReference type="RefSeq" id="WP_074694988.1">
    <property type="nucleotide sequence ID" value="NZ_FNJN01000003.1"/>
</dbReference>
<proteinExistence type="inferred from homology"/>
<dbReference type="AlphaFoldDB" id="A0A1H0NVD7"/>
<evidence type="ECO:0000256" key="4">
    <source>
        <dbReference type="ARBA" id="ARBA00022801"/>
    </source>
</evidence>
<dbReference type="InterPro" id="IPR036866">
    <property type="entry name" value="RibonucZ/Hydroxyglut_hydro"/>
</dbReference>
<dbReference type="EMBL" id="FNJN01000003">
    <property type="protein sequence ID" value="SDO96722.1"/>
    <property type="molecule type" value="Genomic_DNA"/>
</dbReference>
<dbReference type="SMART" id="SM00849">
    <property type="entry name" value="Lactamase_B"/>
    <property type="match status" value="1"/>
</dbReference>
<dbReference type="PANTHER" id="PTHR42978">
    <property type="entry name" value="QUORUM-QUENCHING LACTONASE YTNP-RELATED-RELATED"/>
    <property type="match status" value="1"/>
</dbReference>
<dbReference type="CDD" id="cd07730">
    <property type="entry name" value="metallo-hydrolase-like_MBL-fold"/>
    <property type="match status" value="1"/>
</dbReference>
<organism evidence="7 8">
    <name type="scientific">Microbacterium testaceum (strain StLB037)</name>
    <dbReference type="NCBI Taxonomy" id="979556"/>
    <lineage>
        <taxon>Bacteria</taxon>
        <taxon>Bacillati</taxon>
        <taxon>Actinomycetota</taxon>
        <taxon>Actinomycetes</taxon>
        <taxon>Micrococcales</taxon>
        <taxon>Microbacteriaceae</taxon>
        <taxon>Microbacterium</taxon>
    </lineage>
</organism>
<evidence type="ECO:0000256" key="3">
    <source>
        <dbReference type="ARBA" id="ARBA00022723"/>
    </source>
</evidence>
<evidence type="ECO:0000313" key="8">
    <source>
        <dbReference type="Proteomes" id="UP000186456"/>
    </source>
</evidence>
<reference evidence="7 8" key="1">
    <citation type="submission" date="2016-10" db="EMBL/GenBank/DDBJ databases">
        <authorList>
            <person name="de Groot N.N."/>
        </authorList>
    </citation>
    <scope>NUCLEOTIDE SEQUENCE [LARGE SCALE GENOMIC DNA]</scope>
    <source>
        <strain evidence="7 8">StLB037</strain>
    </source>
</reference>
<dbReference type="InterPro" id="IPR051013">
    <property type="entry name" value="MBL_superfamily_lactonases"/>
</dbReference>
<dbReference type="Pfam" id="PF00753">
    <property type="entry name" value="Lactamase_B"/>
    <property type="match status" value="1"/>
</dbReference>
<evidence type="ECO:0000313" key="7">
    <source>
        <dbReference type="EMBL" id="SDO96722.1"/>
    </source>
</evidence>
<dbReference type="InterPro" id="IPR001279">
    <property type="entry name" value="Metallo-B-lactamas"/>
</dbReference>
<sequence>MPELTYFACGATSHEMSRLLRGTARERRLFPAGAFLYRSGARRVLFDTGYAPQPWRAGLGAWAYRRMLPPRVEPGDTIAEQIDPATITHVVLSHLHPDHIGGVRFFPNAAFVLSDGARRTLERSRLRDGLLRRLLPTWFPAATVLPSPVFTSGPHGLRTADLFGDGSYLLVDLPGHARGHLGALVEQKVLLAGDAAWGRDLLGAEHRIRRLPRLVSHDMTRQRHTARMLLSAEQDGLRLLFSHDHHPTGQNLL</sequence>
<evidence type="ECO:0000259" key="6">
    <source>
        <dbReference type="SMART" id="SM00849"/>
    </source>
</evidence>
<comment type="similarity">
    <text evidence="2">Belongs to the metallo-beta-lactamase superfamily.</text>
</comment>
<dbReference type="Gene3D" id="3.60.15.10">
    <property type="entry name" value="Ribonuclease Z/Hydroxyacylglutathione hydrolase-like"/>
    <property type="match status" value="1"/>
</dbReference>
<feature type="domain" description="Metallo-beta-lactamase" evidence="6">
    <location>
        <begin position="31"/>
        <end position="243"/>
    </location>
</feature>
<evidence type="ECO:0000256" key="2">
    <source>
        <dbReference type="ARBA" id="ARBA00007749"/>
    </source>
</evidence>
<protein>
    <submittedName>
        <fullName evidence="7">Metallo-beta-lactamase superfamily protein</fullName>
    </submittedName>
</protein>